<evidence type="ECO:0000256" key="1">
    <source>
        <dbReference type="SAM" id="MobiDB-lite"/>
    </source>
</evidence>
<feature type="region of interest" description="Disordered" evidence="1">
    <location>
        <begin position="38"/>
        <end position="69"/>
    </location>
</feature>
<dbReference type="RefSeq" id="WP_107939493.1">
    <property type="nucleotide sequence ID" value="NZ_QANS01000002.1"/>
</dbReference>
<dbReference type="AlphaFoldDB" id="A0A2T5MI97"/>
<dbReference type="EMBL" id="QANS01000002">
    <property type="protein sequence ID" value="PTU32301.1"/>
    <property type="molecule type" value="Genomic_DNA"/>
</dbReference>
<dbReference type="Proteomes" id="UP000244248">
    <property type="component" value="Unassembled WGS sequence"/>
</dbReference>
<proteinExistence type="predicted"/>
<organism evidence="2 3">
    <name type="scientific">Stenotrophobium rhamnosiphilum</name>
    <dbReference type="NCBI Taxonomy" id="2029166"/>
    <lineage>
        <taxon>Bacteria</taxon>
        <taxon>Pseudomonadati</taxon>
        <taxon>Pseudomonadota</taxon>
        <taxon>Gammaproteobacteria</taxon>
        <taxon>Nevskiales</taxon>
        <taxon>Nevskiaceae</taxon>
        <taxon>Stenotrophobium</taxon>
    </lineage>
</organism>
<sequence length="69" mass="7497">MNQSKHPTAVNNSPKQHMAVNMSASEIIEGMFSVWPKSEPVESKQEVPTSTAAKGDDDVMSTPAKKTRP</sequence>
<comment type="caution">
    <text evidence="2">The sequence shown here is derived from an EMBL/GenBank/DDBJ whole genome shotgun (WGS) entry which is preliminary data.</text>
</comment>
<protein>
    <submittedName>
        <fullName evidence="2">Uncharacterized protein</fullName>
    </submittedName>
</protein>
<evidence type="ECO:0000313" key="2">
    <source>
        <dbReference type="EMBL" id="PTU32301.1"/>
    </source>
</evidence>
<name>A0A2T5MI97_9GAMM</name>
<gene>
    <name evidence="2" type="ORF">CJD38_06515</name>
</gene>
<keyword evidence="3" id="KW-1185">Reference proteome</keyword>
<reference evidence="2 3" key="1">
    <citation type="submission" date="2018-04" db="EMBL/GenBank/DDBJ databases">
        <title>Novel species isolated from glacier.</title>
        <authorList>
            <person name="Liu Q."/>
            <person name="Xin Y.-H."/>
        </authorList>
    </citation>
    <scope>NUCLEOTIDE SEQUENCE [LARGE SCALE GENOMIC DNA]</scope>
    <source>
        <strain evidence="2 3">GT1R17</strain>
    </source>
</reference>
<evidence type="ECO:0000313" key="3">
    <source>
        <dbReference type="Proteomes" id="UP000244248"/>
    </source>
</evidence>
<accession>A0A2T5MI97</accession>